<dbReference type="InterPro" id="IPR029028">
    <property type="entry name" value="Alpha/beta_knot_MTases"/>
</dbReference>
<evidence type="ECO:0000256" key="1">
    <source>
        <dbReference type="ARBA" id="ARBA00022603"/>
    </source>
</evidence>
<proteinExistence type="predicted"/>
<gene>
    <name evidence="5" type="ORF">HZF06_08250</name>
</gene>
<name>A0A7D7A5V2_9CLOT</name>
<dbReference type="PANTHER" id="PTHR43191:SF2">
    <property type="entry name" value="RRNA METHYLTRANSFERASE 3, MITOCHONDRIAL"/>
    <property type="match status" value="1"/>
</dbReference>
<evidence type="ECO:0000256" key="2">
    <source>
        <dbReference type="ARBA" id="ARBA00022679"/>
    </source>
</evidence>
<dbReference type="InterPro" id="IPR051259">
    <property type="entry name" value="rRNA_Methyltransferase"/>
</dbReference>
<dbReference type="InterPro" id="IPR054578">
    <property type="entry name" value="SpoU_sub_bind-like_N"/>
</dbReference>
<dbReference type="Pfam" id="PF22655">
    <property type="entry name" value="SpoU_sub_bind_like"/>
    <property type="match status" value="1"/>
</dbReference>
<dbReference type="GO" id="GO:0006396">
    <property type="term" value="P:RNA processing"/>
    <property type="evidence" value="ECO:0007669"/>
    <property type="project" value="InterPro"/>
</dbReference>
<dbReference type="PANTHER" id="PTHR43191">
    <property type="entry name" value="RRNA METHYLTRANSFERASE 3"/>
    <property type="match status" value="1"/>
</dbReference>
<evidence type="ECO:0000313" key="5">
    <source>
        <dbReference type="EMBL" id="QLY81558.1"/>
    </source>
</evidence>
<dbReference type="KEGG" id="cint:HZF06_08250"/>
<keyword evidence="2 5" id="KW-0808">Transferase</keyword>
<feature type="domain" description="SpoU L30e-like N-terminal" evidence="4">
    <location>
        <begin position="12"/>
        <end position="97"/>
    </location>
</feature>
<dbReference type="EMBL" id="CP059378">
    <property type="protein sequence ID" value="QLY81558.1"/>
    <property type="molecule type" value="Genomic_DNA"/>
</dbReference>
<dbReference type="RefSeq" id="WP_181603129.1">
    <property type="nucleotide sequence ID" value="NZ_CP059378.1"/>
</dbReference>
<dbReference type="GO" id="GO:0003723">
    <property type="term" value="F:RNA binding"/>
    <property type="evidence" value="ECO:0007669"/>
    <property type="project" value="InterPro"/>
</dbReference>
<dbReference type="Gene3D" id="3.40.1280.10">
    <property type="match status" value="1"/>
</dbReference>
<dbReference type="GO" id="GO:0008173">
    <property type="term" value="F:RNA methyltransferase activity"/>
    <property type="evidence" value="ECO:0007669"/>
    <property type="project" value="InterPro"/>
</dbReference>
<organism evidence="5 6">
    <name type="scientific">Clostridium intestinale</name>
    <dbReference type="NCBI Taxonomy" id="36845"/>
    <lineage>
        <taxon>Bacteria</taxon>
        <taxon>Bacillati</taxon>
        <taxon>Bacillota</taxon>
        <taxon>Clostridia</taxon>
        <taxon>Eubacteriales</taxon>
        <taxon>Clostridiaceae</taxon>
        <taxon>Clostridium</taxon>
    </lineage>
</organism>
<evidence type="ECO:0000313" key="6">
    <source>
        <dbReference type="Proteomes" id="UP000512286"/>
    </source>
</evidence>
<sequence length="273" mass="31501">MKPRIKKIFNENNDFQHVEVLKRNREKRNKYNEFFIEGVKSINYALQNNWKIKTYLYSMEKELSQWAKNILADSKAELHLELPLKLMDKLSDKEESSEIIAVVSMPENDLSRIKIKDDLVVVIFDRPSSHGNLGTIIRSCEALNVDGVIVTGHGIDIYDTKTIRASMGTFFSLPIIRLQSHNDLIPWFKNIKRSFKNFKVVGSTSKANEFIMQSDLKNPMALLIGNETYGLSDNYKAICDKFIKIPMYGNITSYNVACAASIMLYEINRQRKF</sequence>
<evidence type="ECO:0000259" key="4">
    <source>
        <dbReference type="Pfam" id="PF22655"/>
    </source>
</evidence>
<keyword evidence="1 5" id="KW-0489">Methyltransferase</keyword>
<dbReference type="SUPFAM" id="SSF55315">
    <property type="entry name" value="L30e-like"/>
    <property type="match status" value="1"/>
</dbReference>
<dbReference type="Proteomes" id="UP000512286">
    <property type="component" value="Chromosome"/>
</dbReference>
<accession>A0A7D7A5V2</accession>
<reference evidence="5 6" key="1">
    <citation type="submission" date="2020-07" db="EMBL/GenBank/DDBJ databases">
        <title>Electron transfer.</title>
        <authorList>
            <person name="Huang L."/>
            <person name="Liu X."/>
            <person name="Zhou S."/>
        </authorList>
    </citation>
    <scope>NUCLEOTIDE SEQUENCE [LARGE SCALE GENOMIC DNA]</scope>
    <source>
        <strain evidence="5 6">Lx1</strain>
    </source>
</reference>
<dbReference type="InterPro" id="IPR001537">
    <property type="entry name" value="SpoU_MeTrfase"/>
</dbReference>
<dbReference type="GO" id="GO:0032259">
    <property type="term" value="P:methylation"/>
    <property type="evidence" value="ECO:0007669"/>
    <property type="project" value="UniProtKB-KW"/>
</dbReference>
<feature type="domain" description="tRNA/rRNA methyltransferase SpoU type" evidence="3">
    <location>
        <begin position="120"/>
        <end position="265"/>
    </location>
</feature>
<dbReference type="InterPro" id="IPR029026">
    <property type="entry name" value="tRNA_m1G_MTases_N"/>
</dbReference>
<evidence type="ECO:0000259" key="3">
    <source>
        <dbReference type="Pfam" id="PF00588"/>
    </source>
</evidence>
<dbReference type="Pfam" id="PF00588">
    <property type="entry name" value="SpoU_methylase"/>
    <property type="match status" value="1"/>
</dbReference>
<dbReference type="AlphaFoldDB" id="A0A7D7A5V2"/>
<protein>
    <submittedName>
        <fullName evidence="5">RNA methyltransferase</fullName>
    </submittedName>
</protein>
<dbReference type="Gene3D" id="3.30.1330.30">
    <property type="match status" value="1"/>
</dbReference>
<dbReference type="InterPro" id="IPR029064">
    <property type="entry name" value="Ribosomal_eL30-like_sf"/>
</dbReference>
<dbReference type="SUPFAM" id="SSF75217">
    <property type="entry name" value="alpha/beta knot"/>
    <property type="match status" value="1"/>
</dbReference>